<protein>
    <submittedName>
        <fullName evidence="2">Uncharacterized protein</fullName>
    </submittedName>
</protein>
<gene>
    <name evidence="2" type="ORF">CEXT_258031</name>
</gene>
<keyword evidence="3" id="KW-1185">Reference proteome</keyword>
<comment type="caution">
    <text evidence="2">The sequence shown here is derived from an EMBL/GenBank/DDBJ whole genome shotgun (WGS) entry which is preliminary data.</text>
</comment>
<evidence type="ECO:0000313" key="2">
    <source>
        <dbReference type="EMBL" id="GIX85028.1"/>
    </source>
</evidence>
<evidence type="ECO:0000313" key="3">
    <source>
        <dbReference type="Proteomes" id="UP001054945"/>
    </source>
</evidence>
<dbReference type="EMBL" id="BPLR01021023">
    <property type="protein sequence ID" value="GIX85028.1"/>
    <property type="molecule type" value="Genomic_DNA"/>
</dbReference>
<accession>A0AAV4NKL0</accession>
<reference evidence="2 3" key="1">
    <citation type="submission" date="2021-06" db="EMBL/GenBank/DDBJ databases">
        <title>Caerostris extrusa draft genome.</title>
        <authorList>
            <person name="Kono N."/>
            <person name="Arakawa K."/>
        </authorList>
    </citation>
    <scope>NUCLEOTIDE SEQUENCE [LARGE SCALE GENOMIC DNA]</scope>
</reference>
<dbReference type="AlphaFoldDB" id="A0AAV4NKL0"/>
<keyword evidence="1" id="KW-0812">Transmembrane</keyword>
<name>A0AAV4NKL0_CAEEX</name>
<evidence type="ECO:0000256" key="1">
    <source>
        <dbReference type="SAM" id="Phobius"/>
    </source>
</evidence>
<proteinExistence type="predicted"/>
<organism evidence="2 3">
    <name type="scientific">Caerostris extrusa</name>
    <name type="common">Bark spider</name>
    <name type="synonym">Caerostris bankana</name>
    <dbReference type="NCBI Taxonomy" id="172846"/>
    <lineage>
        <taxon>Eukaryota</taxon>
        <taxon>Metazoa</taxon>
        <taxon>Ecdysozoa</taxon>
        <taxon>Arthropoda</taxon>
        <taxon>Chelicerata</taxon>
        <taxon>Arachnida</taxon>
        <taxon>Araneae</taxon>
        <taxon>Araneomorphae</taxon>
        <taxon>Entelegynae</taxon>
        <taxon>Araneoidea</taxon>
        <taxon>Araneidae</taxon>
        <taxon>Caerostris</taxon>
    </lineage>
</organism>
<keyword evidence="1" id="KW-1133">Transmembrane helix</keyword>
<dbReference type="Proteomes" id="UP001054945">
    <property type="component" value="Unassembled WGS sequence"/>
</dbReference>
<keyword evidence="1" id="KW-0472">Membrane</keyword>
<sequence length="252" mass="27561">MKNSANNGNIENSVSSGDMKNIISSDDMNNSVSSGDTKNGKVCEEENGNLQNLLLVVFDQTSSVDIVLNIFDSPPGLEPSGTTDREALSIFRKQYFVGVIARVLFCPFTDATADGIEFILALPSFGKMFGKKSAFVRCGCLRSASFQNSWHLSTSLEGHKLLGIKRGGGLKISHECPAHSGHTEFRLLISGKSGRVPLLFCCCWKRKLSQVKMLLRVLFVLFLSEYIVFLFCVGVDGRLNYGFVLPQSGIGD</sequence>
<feature type="transmembrane region" description="Helical" evidence="1">
    <location>
        <begin position="214"/>
        <end position="236"/>
    </location>
</feature>